<evidence type="ECO:0000256" key="1">
    <source>
        <dbReference type="ARBA" id="ARBA00004496"/>
    </source>
</evidence>
<comment type="caution">
    <text evidence="4">The sequence shown here is derived from an EMBL/GenBank/DDBJ whole genome shotgun (WGS) entry which is preliminary data.</text>
</comment>
<dbReference type="InterPro" id="IPR057288">
    <property type="entry name" value="PH_PLEKHM2"/>
</dbReference>
<accession>A0A9D4JVB8</accession>
<dbReference type="Pfam" id="PF23142">
    <property type="entry name" value="PH_PLEKHM2"/>
    <property type="match status" value="1"/>
</dbReference>
<dbReference type="GO" id="GO:0005737">
    <property type="term" value="C:cytoplasm"/>
    <property type="evidence" value="ECO:0007669"/>
    <property type="project" value="UniProtKB-SubCell"/>
</dbReference>
<organism evidence="4 5">
    <name type="scientific">Dreissena polymorpha</name>
    <name type="common">Zebra mussel</name>
    <name type="synonym">Mytilus polymorpha</name>
    <dbReference type="NCBI Taxonomy" id="45954"/>
    <lineage>
        <taxon>Eukaryota</taxon>
        <taxon>Metazoa</taxon>
        <taxon>Spiralia</taxon>
        <taxon>Lophotrochozoa</taxon>
        <taxon>Mollusca</taxon>
        <taxon>Bivalvia</taxon>
        <taxon>Autobranchia</taxon>
        <taxon>Heteroconchia</taxon>
        <taxon>Euheterodonta</taxon>
        <taxon>Imparidentia</taxon>
        <taxon>Neoheterodontei</taxon>
        <taxon>Myida</taxon>
        <taxon>Dreissenoidea</taxon>
        <taxon>Dreissenidae</taxon>
        <taxon>Dreissena</taxon>
    </lineage>
</organism>
<evidence type="ECO:0000313" key="4">
    <source>
        <dbReference type="EMBL" id="KAH3824299.1"/>
    </source>
</evidence>
<evidence type="ECO:0000256" key="2">
    <source>
        <dbReference type="ARBA" id="ARBA00022490"/>
    </source>
</evidence>
<reference evidence="4" key="2">
    <citation type="submission" date="2020-11" db="EMBL/GenBank/DDBJ databases">
        <authorList>
            <person name="McCartney M.A."/>
            <person name="Auch B."/>
            <person name="Kono T."/>
            <person name="Mallez S."/>
            <person name="Becker A."/>
            <person name="Gohl D.M."/>
            <person name="Silverstein K.A.T."/>
            <person name="Koren S."/>
            <person name="Bechman K.B."/>
            <person name="Herman A."/>
            <person name="Abrahante J.E."/>
            <person name="Garbe J."/>
        </authorList>
    </citation>
    <scope>NUCLEOTIDE SEQUENCE</scope>
    <source>
        <strain evidence="4">Duluth1</strain>
        <tissue evidence="4">Whole animal</tissue>
    </source>
</reference>
<protein>
    <recommendedName>
        <fullName evidence="3">PLEKHM2 PH domain-containing protein</fullName>
    </recommendedName>
</protein>
<evidence type="ECO:0000259" key="3">
    <source>
        <dbReference type="Pfam" id="PF23142"/>
    </source>
</evidence>
<dbReference type="Proteomes" id="UP000828390">
    <property type="component" value="Unassembled WGS sequence"/>
</dbReference>
<dbReference type="EMBL" id="JAIWYP010000005">
    <property type="protein sequence ID" value="KAH3824299.1"/>
    <property type="molecule type" value="Genomic_DNA"/>
</dbReference>
<evidence type="ECO:0000313" key="5">
    <source>
        <dbReference type="Proteomes" id="UP000828390"/>
    </source>
</evidence>
<keyword evidence="5" id="KW-1185">Reference proteome</keyword>
<comment type="subcellular location">
    <subcellularLocation>
        <location evidence="1">Cytoplasm</location>
    </subcellularLocation>
</comment>
<feature type="domain" description="PLEKHM2 PH" evidence="3">
    <location>
        <begin position="1"/>
        <end position="56"/>
    </location>
</feature>
<gene>
    <name evidence="4" type="ORF">DPMN_126133</name>
</gene>
<keyword evidence="2" id="KW-0963">Cytoplasm</keyword>
<name>A0A9D4JVB8_DREPO</name>
<reference evidence="4" key="1">
    <citation type="journal article" date="2019" name="bioRxiv">
        <title>The Genome of the Zebra Mussel, Dreissena polymorpha: A Resource for Invasive Species Research.</title>
        <authorList>
            <person name="McCartney M.A."/>
            <person name="Auch B."/>
            <person name="Kono T."/>
            <person name="Mallez S."/>
            <person name="Zhang Y."/>
            <person name="Obille A."/>
            <person name="Becker A."/>
            <person name="Abrahante J.E."/>
            <person name="Garbe J."/>
            <person name="Badalamenti J.P."/>
            <person name="Herman A."/>
            <person name="Mangelson H."/>
            <person name="Liachko I."/>
            <person name="Sullivan S."/>
            <person name="Sone E.D."/>
            <person name="Koren S."/>
            <person name="Silverstein K.A.T."/>
            <person name="Beckman K.B."/>
            <person name="Gohl D.M."/>
        </authorList>
    </citation>
    <scope>NUCLEOTIDE SEQUENCE</scope>
    <source>
        <strain evidence="4">Duluth1</strain>
        <tissue evidence="4">Whole animal</tissue>
    </source>
</reference>
<sequence length="70" mass="7996">MFTCCQGHTEGKVRPVYALVTSRSLYLLERQQGKKKFSKTAAITFSDIDFVSVSEHAMYCKILYLLNICI</sequence>
<proteinExistence type="predicted"/>
<dbReference type="AlphaFoldDB" id="A0A9D4JVB8"/>